<dbReference type="SUPFAM" id="SSF53335">
    <property type="entry name" value="S-adenosyl-L-methionine-dependent methyltransferases"/>
    <property type="match status" value="1"/>
</dbReference>
<dbReference type="EMBL" id="BSTG01000005">
    <property type="protein sequence ID" value="GLY58890.1"/>
    <property type="molecule type" value="Genomic_DNA"/>
</dbReference>
<dbReference type="GO" id="GO:0008168">
    <property type="term" value="F:methyltransferase activity"/>
    <property type="evidence" value="ECO:0007669"/>
    <property type="project" value="TreeGrafter"/>
</dbReference>
<gene>
    <name evidence="3" type="ORF">Ccel01_34920</name>
</gene>
<dbReference type="AlphaFoldDB" id="A0AAV5PC83"/>
<sequence>MRSHPAATPGTSRAGTARPECENGVENAAPAAYGAGMTHTPHGADEAAEHHADAPTGAGSDPAQESESYTHGHHESVLRSHRWRTAENSAGFLLPHLRPGMSLLDVGCGPATVTVDLADRVGDGRVVGVDASEAVLDSARELAAQRGTANISFQHANAYELPFADGTFDVVYAHQLLQHLSDPIGALREMRRVTKPGGLVAVRDADYAAMTWYPESPGLTEWNTLYHEVTHAYGYEADAGRRLFSWVQDAGFPLDGIEPSASTWCYATPADRTWWGGLWAERCVASNFAVQAKESALADDVALEQLAQDWLRWAEEPAGWFAVLNGEVLARA</sequence>
<feature type="compositionally biased region" description="Basic and acidic residues" evidence="1">
    <location>
        <begin position="42"/>
        <end position="53"/>
    </location>
</feature>
<dbReference type="Pfam" id="PF13847">
    <property type="entry name" value="Methyltransf_31"/>
    <property type="match status" value="1"/>
</dbReference>
<feature type="compositionally biased region" description="Basic and acidic residues" evidence="1">
    <location>
        <begin position="68"/>
        <end position="78"/>
    </location>
</feature>
<dbReference type="Gene3D" id="3.40.50.150">
    <property type="entry name" value="Vaccinia Virus protein VP39"/>
    <property type="match status" value="1"/>
</dbReference>
<feature type="region of interest" description="Disordered" evidence="1">
    <location>
        <begin position="1"/>
        <end position="80"/>
    </location>
</feature>
<dbReference type="PANTHER" id="PTHR43591">
    <property type="entry name" value="METHYLTRANSFERASE"/>
    <property type="match status" value="1"/>
</dbReference>
<proteinExistence type="predicted"/>
<dbReference type="InterPro" id="IPR029063">
    <property type="entry name" value="SAM-dependent_MTases_sf"/>
</dbReference>
<feature type="domain" description="Methyltransferase" evidence="2">
    <location>
        <begin position="99"/>
        <end position="230"/>
    </location>
</feature>
<dbReference type="CDD" id="cd02440">
    <property type="entry name" value="AdoMet_MTases"/>
    <property type="match status" value="1"/>
</dbReference>
<dbReference type="InterPro" id="IPR025714">
    <property type="entry name" value="Methyltranfer_dom"/>
</dbReference>
<name>A0AAV5PC83_CELCE</name>
<accession>A0AAV5PC83</accession>
<organism evidence="3 4">
    <name type="scientific">Cellulosimicrobium cellulans</name>
    <name type="common">Arthrobacter luteus</name>
    <dbReference type="NCBI Taxonomy" id="1710"/>
    <lineage>
        <taxon>Bacteria</taxon>
        <taxon>Bacillati</taxon>
        <taxon>Actinomycetota</taxon>
        <taxon>Actinomycetes</taxon>
        <taxon>Micrococcales</taxon>
        <taxon>Promicromonosporaceae</taxon>
        <taxon>Cellulosimicrobium</taxon>
    </lineage>
</organism>
<dbReference type="Proteomes" id="UP001165168">
    <property type="component" value="Unassembled WGS sequence"/>
</dbReference>
<comment type="caution">
    <text evidence="3">The sequence shown here is derived from an EMBL/GenBank/DDBJ whole genome shotgun (WGS) entry which is preliminary data.</text>
</comment>
<reference evidence="3" key="1">
    <citation type="submission" date="2023-03" db="EMBL/GenBank/DDBJ databases">
        <title>Cellulosimicrobium cellulans NBRC 103059.</title>
        <authorList>
            <person name="Ichikawa N."/>
            <person name="Sato H."/>
            <person name="Tonouchi N."/>
        </authorList>
    </citation>
    <scope>NUCLEOTIDE SEQUENCE</scope>
    <source>
        <strain evidence="3">NBRC 103059</strain>
    </source>
</reference>
<dbReference type="PANTHER" id="PTHR43591:SF24">
    <property type="entry name" value="2-METHOXY-6-POLYPRENYL-1,4-BENZOQUINOL METHYLASE, MITOCHONDRIAL"/>
    <property type="match status" value="1"/>
</dbReference>
<protein>
    <recommendedName>
        <fullName evidence="2">Methyltransferase domain-containing protein</fullName>
    </recommendedName>
</protein>
<evidence type="ECO:0000259" key="2">
    <source>
        <dbReference type="Pfam" id="PF13847"/>
    </source>
</evidence>
<evidence type="ECO:0000313" key="3">
    <source>
        <dbReference type="EMBL" id="GLY58890.1"/>
    </source>
</evidence>
<evidence type="ECO:0000313" key="4">
    <source>
        <dbReference type="Proteomes" id="UP001165168"/>
    </source>
</evidence>
<evidence type="ECO:0000256" key="1">
    <source>
        <dbReference type="SAM" id="MobiDB-lite"/>
    </source>
</evidence>